<sequence>MEQPVLTNDVDYEFQNVYAKFLSLTVPHSSSSAGVNNKGKQHKAPIPTNV</sequence>
<evidence type="ECO:0000313" key="2">
    <source>
        <dbReference type="EMBL" id="SFM36634.1"/>
    </source>
</evidence>
<organism evidence="2 3">
    <name type="scientific">Gracilibacillus orientalis</name>
    <dbReference type="NCBI Taxonomy" id="334253"/>
    <lineage>
        <taxon>Bacteria</taxon>
        <taxon>Bacillati</taxon>
        <taxon>Bacillota</taxon>
        <taxon>Bacilli</taxon>
        <taxon>Bacillales</taxon>
        <taxon>Bacillaceae</taxon>
        <taxon>Gracilibacillus</taxon>
    </lineage>
</organism>
<keyword evidence="3" id="KW-1185">Reference proteome</keyword>
<evidence type="ECO:0000256" key="1">
    <source>
        <dbReference type="SAM" id="MobiDB-lite"/>
    </source>
</evidence>
<protein>
    <submittedName>
        <fullName evidence="2">Uncharacterized protein</fullName>
    </submittedName>
</protein>
<gene>
    <name evidence="2" type="ORF">SAMN04487943_11534</name>
</gene>
<name>A0A1I4Q9B3_9BACI</name>
<proteinExistence type="predicted"/>
<dbReference type="EMBL" id="FOTR01000015">
    <property type="protein sequence ID" value="SFM36634.1"/>
    <property type="molecule type" value="Genomic_DNA"/>
</dbReference>
<dbReference type="Proteomes" id="UP000198565">
    <property type="component" value="Unassembled WGS sequence"/>
</dbReference>
<feature type="region of interest" description="Disordered" evidence="1">
    <location>
        <begin position="28"/>
        <end position="50"/>
    </location>
</feature>
<accession>A0A1I4Q9B3</accession>
<reference evidence="3" key="1">
    <citation type="submission" date="2016-10" db="EMBL/GenBank/DDBJ databases">
        <authorList>
            <person name="Varghese N."/>
            <person name="Submissions S."/>
        </authorList>
    </citation>
    <scope>NUCLEOTIDE SEQUENCE [LARGE SCALE GENOMIC DNA]</scope>
    <source>
        <strain evidence="3">CGMCC 1.4250</strain>
    </source>
</reference>
<dbReference type="AlphaFoldDB" id="A0A1I4Q9B3"/>
<evidence type="ECO:0000313" key="3">
    <source>
        <dbReference type="Proteomes" id="UP000198565"/>
    </source>
</evidence>